<name>A0A0C9QZ07_9HYME</name>
<dbReference type="InterPro" id="IPR051487">
    <property type="entry name" value="Ser/Thr_Proteases_Immune/Dev"/>
</dbReference>
<dbReference type="CDD" id="cd00190">
    <property type="entry name" value="Tryp_SPc"/>
    <property type="match status" value="1"/>
</dbReference>
<dbReference type="InterPro" id="IPR009003">
    <property type="entry name" value="Peptidase_S1_PA"/>
</dbReference>
<feature type="non-terminal residue" evidence="4">
    <location>
        <position position="1"/>
    </location>
</feature>
<gene>
    <name evidence="4" type="primary">F9</name>
    <name evidence="4" type="ORF">g.52100</name>
</gene>
<dbReference type="InterPro" id="IPR001254">
    <property type="entry name" value="Trypsin_dom"/>
</dbReference>
<dbReference type="InterPro" id="IPR001314">
    <property type="entry name" value="Peptidase_S1A"/>
</dbReference>
<dbReference type="Pfam" id="PF00089">
    <property type="entry name" value="Trypsin"/>
    <property type="match status" value="1"/>
</dbReference>
<dbReference type="InterPro" id="IPR043504">
    <property type="entry name" value="Peptidase_S1_PA_chymotrypsin"/>
</dbReference>
<dbReference type="PRINTS" id="PR00722">
    <property type="entry name" value="CHYMOTRYPSIN"/>
</dbReference>
<accession>A0A0C9QZ07</accession>
<reference evidence="4" key="1">
    <citation type="submission" date="2015-01" db="EMBL/GenBank/DDBJ databases">
        <title>Transcriptome Assembly of Fopius arisanus.</title>
        <authorList>
            <person name="Geib S."/>
        </authorList>
    </citation>
    <scope>NUCLEOTIDE SEQUENCE</scope>
</reference>
<dbReference type="PROSITE" id="PS50240">
    <property type="entry name" value="TRYPSIN_DOM"/>
    <property type="match status" value="1"/>
</dbReference>
<dbReference type="SMART" id="SM00020">
    <property type="entry name" value="Tryp_SPc"/>
    <property type="match status" value="1"/>
</dbReference>
<dbReference type="AlphaFoldDB" id="A0A0C9QZ07"/>
<evidence type="ECO:0000256" key="2">
    <source>
        <dbReference type="ARBA" id="ARBA00024195"/>
    </source>
</evidence>
<keyword evidence="1" id="KW-1015">Disulfide bond</keyword>
<evidence type="ECO:0000256" key="1">
    <source>
        <dbReference type="ARBA" id="ARBA00023157"/>
    </source>
</evidence>
<sequence length="296" mass="33044">SGMRYSYRLESSLSTLLSVGKQLIPRYINPNCFWSSNSLTMLTKYIALALLLTHTCHAITHGDEVRPHQYPHQVAIYTECPLLGIRNLVCGGVILNRNWILTSAQCIYLFKNLIVKAGKHELSVTDPMQEIRTVKYNYKHPQYKRPGWFRGISKNDIALLKLNKPLIFNEHIQPIALPTPGATHTGVGWLTGWGGDGRTSETLEAAEVSFLDVNNCTRLVKKRITNDQICSGVIGGVVSACSKDLGGPVIQYRPNTSPQLVGIVSWTDHSCRKGVPTVYTKVSAYVGWIQKTFNKF</sequence>
<dbReference type="EMBL" id="GBYB01009039">
    <property type="protein sequence ID" value="JAG78806.1"/>
    <property type="molecule type" value="Transcribed_RNA"/>
</dbReference>
<feature type="domain" description="Peptidase S1" evidence="3">
    <location>
        <begin position="59"/>
        <end position="294"/>
    </location>
</feature>
<dbReference type="SUPFAM" id="SSF50494">
    <property type="entry name" value="Trypsin-like serine proteases"/>
    <property type="match status" value="1"/>
</dbReference>
<protein>
    <submittedName>
        <fullName evidence="4">F9 protein</fullName>
    </submittedName>
</protein>
<proteinExistence type="inferred from homology"/>
<dbReference type="GO" id="GO:0004252">
    <property type="term" value="F:serine-type endopeptidase activity"/>
    <property type="evidence" value="ECO:0007669"/>
    <property type="project" value="InterPro"/>
</dbReference>
<comment type="similarity">
    <text evidence="2">Belongs to the peptidase S1 family. CLIP subfamily.</text>
</comment>
<dbReference type="FunFam" id="2.40.10.10:FF:000068">
    <property type="entry name" value="transmembrane protease serine 2"/>
    <property type="match status" value="1"/>
</dbReference>
<dbReference type="Gene3D" id="2.40.10.10">
    <property type="entry name" value="Trypsin-like serine proteases"/>
    <property type="match status" value="1"/>
</dbReference>
<organism evidence="4">
    <name type="scientific">Fopius arisanus</name>
    <dbReference type="NCBI Taxonomy" id="64838"/>
    <lineage>
        <taxon>Eukaryota</taxon>
        <taxon>Metazoa</taxon>
        <taxon>Ecdysozoa</taxon>
        <taxon>Arthropoda</taxon>
        <taxon>Hexapoda</taxon>
        <taxon>Insecta</taxon>
        <taxon>Pterygota</taxon>
        <taxon>Neoptera</taxon>
        <taxon>Endopterygota</taxon>
        <taxon>Hymenoptera</taxon>
        <taxon>Apocrita</taxon>
        <taxon>Ichneumonoidea</taxon>
        <taxon>Braconidae</taxon>
        <taxon>Opiinae</taxon>
        <taxon>Fopius</taxon>
    </lineage>
</organism>
<evidence type="ECO:0000259" key="3">
    <source>
        <dbReference type="PROSITE" id="PS50240"/>
    </source>
</evidence>
<evidence type="ECO:0000313" key="4">
    <source>
        <dbReference type="EMBL" id="JAG78806.1"/>
    </source>
</evidence>
<dbReference type="PANTHER" id="PTHR24256">
    <property type="entry name" value="TRYPTASE-RELATED"/>
    <property type="match status" value="1"/>
</dbReference>
<dbReference type="GO" id="GO:0006508">
    <property type="term" value="P:proteolysis"/>
    <property type="evidence" value="ECO:0007669"/>
    <property type="project" value="InterPro"/>
</dbReference>